<dbReference type="RefSeq" id="WP_204425227.1">
    <property type="nucleotide sequence ID" value="NZ_CP070228.1"/>
</dbReference>
<evidence type="ECO:0000313" key="3">
    <source>
        <dbReference type="Proteomes" id="UP000602653"/>
    </source>
</evidence>
<keyword evidence="1" id="KW-1133">Transmembrane helix</keyword>
<keyword evidence="3" id="KW-1185">Reference proteome</keyword>
<protein>
    <submittedName>
        <fullName evidence="2">Uncharacterized protein</fullName>
    </submittedName>
</protein>
<reference evidence="2 3" key="1">
    <citation type="submission" date="2021-02" db="EMBL/GenBank/DDBJ databases">
        <title>Complete Genome Sequence of Arcanobacterium phocisimile strain DSM 26142T from a harbour seal.</title>
        <authorList>
            <person name="Borowiak M."/>
            <person name="Alssahen M."/>
            <person name="Malorny B."/>
            <person name="Laemmler C."/>
            <person name="Siebert U."/>
            <person name="Ploetz M."/>
            <person name="Abdulmawjood A."/>
        </authorList>
    </citation>
    <scope>NUCLEOTIDE SEQUENCE [LARGE SCALE GENOMIC DNA]</scope>
    <source>
        <strain evidence="2 3">DSM 26142</strain>
    </source>
</reference>
<feature type="transmembrane region" description="Helical" evidence="1">
    <location>
        <begin position="15"/>
        <end position="38"/>
    </location>
</feature>
<evidence type="ECO:0000313" key="2">
    <source>
        <dbReference type="EMBL" id="QRV02676.1"/>
    </source>
</evidence>
<dbReference type="Proteomes" id="UP000602653">
    <property type="component" value="Chromosome"/>
</dbReference>
<gene>
    <name evidence="2" type="ORF">JTE88_02770</name>
</gene>
<sequence length="127" mass="14055">MFVSFGEFSGHTIGVWFALSVVVFVFLCAMGVIGLSAYKRRPQQGFVEAYLDSVKAIRHHDDEAEHIAVEHQDVAVADVFSAFPQYEGDAYMSPRELNDAVSEITSATGVDKVKKVADQFKKEDHVA</sequence>
<dbReference type="EMBL" id="CP070228">
    <property type="protein sequence ID" value="QRV02676.1"/>
    <property type="molecule type" value="Genomic_DNA"/>
</dbReference>
<keyword evidence="1" id="KW-0812">Transmembrane</keyword>
<organism evidence="2 3">
    <name type="scientific">Arcanobacterium phocisimile</name>
    <dbReference type="NCBI Taxonomy" id="1302235"/>
    <lineage>
        <taxon>Bacteria</taxon>
        <taxon>Bacillati</taxon>
        <taxon>Actinomycetota</taxon>
        <taxon>Actinomycetes</taxon>
        <taxon>Actinomycetales</taxon>
        <taxon>Actinomycetaceae</taxon>
        <taxon>Arcanobacterium</taxon>
    </lineage>
</organism>
<accession>A0ABX7IHR8</accession>
<proteinExistence type="predicted"/>
<evidence type="ECO:0000256" key="1">
    <source>
        <dbReference type="SAM" id="Phobius"/>
    </source>
</evidence>
<name>A0ABX7IHR8_9ACTO</name>
<keyword evidence="1" id="KW-0472">Membrane</keyword>